<dbReference type="SUPFAM" id="SSF52540">
    <property type="entry name" value="P-loop containing nucleoside triphosphate hydrolases"/>
    <property type="match status" value="1"/>
</dbReference>
<feature type="domain" description="Dynamin N-terminal" evidence="7">
    <location>
        <begin position="57"/>
        <end position="279"/>
    </location>
</feature>
<evidence type="ECO:0000256" key="6">
    <source>
        <dbReference type="SAM" id="Coils"/>
    </source>
</evidence>
<evidence type="ECO:0000256" key="2">
    <source>
        <dbReference type="ARBA" id="ARBA00022741"/>
    </source>
</evidence>
<evidence type="ECO:0000313" key="9">
    <source>
        <dbReference type="Proteomes" id="UP000288096"/>
    </source>
</evidence>
<sequence length="746" mass="84489">MEKYNLLKDDLLQINQDIMALISKAKTLPGTGARTFESWEEICGDIRERVAEEMLRVAVVGAIKSGKSTFVNSLFRGDYLKRGAGVVTSIVTRIHRSDALRARLWFKSWAAVNSEIEQALVLFPGKDWRSGNGTFDIRQEADRKELGQALDSLKTDLLLANDTLNTNCVLLSACLKGYDSVKDILGDETVVRQYEGATFGEHRAFVGDDALAVYLRDVRLEIDAGETDENIEIADCQGSDSPNPLHLAMIQDYLRLTHMIVYVISSRTGLRQADIKFLSGIKKMGIIDNAIFLVNFDFSEHDSLADLERVLGKVRDELALIRPEPEIYALSALFNLFRCMEKDLPVKDSLRLAQWKGDAPLASFSDQGSGRFETAIRRKLTRERYALLLSNHFRRLGIIASGIEHWATVNADLLTRDACDVSAVVAGLEAHRKKTDRLRSMIRSTLDGAVQKIRRSLRTDTDRFFDTRYGMPANVIRFIKGYETDLQTYESKIVSTGFSATMYLVFQEIKRAADTFMAESANPEVIRFIREQEENIREYFVTIARPYETMVQDALTEYNKTLGQLGIPPLREDAENGNLTDVAEIRDAAGIRLPPTATSMHYTASIKTEAVMKLGMYQIVLFFKKLFRKPVRSEVEGEMLALRDGISRLKHETEKSVLFNFRDYRENIKFQYIFKLADAVSDALYAGLMERFDTHTENISEMARMVGEHGVDKDEALALLKETAKTCRDLQERIRAAREEISEADE</sequence>
<organism evidence="8 9">
    <name type="scientific">Desulfonema ishimotonii</name>
    <dbReference type="NCBI Taxonomy" id="45657"/>
    <lineage>
        <taxon>Bacteria</taxon>
        <taxon>Pseudomonadati</taxon>
        <taxon>Thermodesulfobacteriota</taxon>
        <taxon>Desulfobacteria</taxon>
        <taxon>Desulfobacterales</taxon>
        <taxon>Desulfococcaceae</taxon>
        <taxon>Desulfonema</taxon>
    </lineage>
</organism>
<dbReference type="InterPro" id="IPR027417">
    <property type="entry name" value="P-loop_NTPase"/>
</dbReference>
<gene>
    <name evidence="8" type="ORF">DENIS_2195</name>
</gene>
<comment type="subcellular location">
    <subcellularLocation>
        <location evidence="1">Membrane</location>
    </subcellularLocation>
</comment>
<evidence type="ECO:0000256" key="1">
    <source>
        <dbReference type="ARBA" id="ARBA00004370"/>
    </source>
</evidence>
<dbReference type="EMBL" id="BEXT01000001">
    <property type="protein sequence ID" value="GBC61235.1"/>
    <property type="molecule type" value="Genomic_DNA"/>
</dbReference>
<dbReference type="GO" id="GO:0008053">
    <property type="term" value="P:mitochondrial fusion"/>
    <property type="evidence" value="ECO:0007669"/>
    <property type="project" value="TreeGrafter"/>
</dbReference>
<evidence type="ECO:0000256" key="4">
    <source>
        <dbReference type="ARBA" id="ARBA00023134"/>
    </source>
</evidence>
<evidence type="ECO:0000259" key="7">
    <source>
        <dbReference type="Pfam" id="PF00350"/>
    </source>
</evidence>
<keyword evidence="5" id="KW-0472">Membrane</keyword>
<dbReference type="PANTHER" id="PTHR10465:SF0">
    <property type="entry name" value="SARCALUMENIN"/>
    <property type="match status" value="1"/>
</dbReference>
<dbReference type="GO" id="GO:0016020">
    <property type="term" value="C:membrane"/>
    <property type="evidence" value="ECO:0007669"/>
    <property type="project" value="UniProtKB-SubCell"/>
</dbReference>
<dbReference type="Pfam" id="PF00350">
    <property type="entry name" value="Dynamin_N"/>
    <property type="match status" value="1"/>
</dbReference>
<dbReference type="AlphaFoldDB" id="A0A401FW89"/>
<dbReference type="GO" id="GO:0005525">
    <property type="term" value="F:GTP binding"/>
    <property type="evidence" value="ECO:0007669"/>
    <property type="project" value="UniProtKB-KW"/>
</dbReference>
<keyword evidence="4" id="KW-0342">GTP-binding</keyword>
<dbReference type="Gene3D" id="3.40.50.300">
    <property type="entry name" value="P-loop containing nucleotide triphosphate hydrolases"/>
    <property type="match status" value="2"/>
</dbReference>
<keyword evidence="3" id="KW-0378">Hydrolase</keyword>
<dbReference type="GO" id="GO:0003924">
    <property type="term" value="F:GTPase activity"/>
    <property type="evidence" value="ECO:0007669"/>
    <property type="project" value="InterPro"/>
</dbReference>
<comment type="caution">
    <text evidence="8">The sequence shown here is derived from an EMBL/GenBank/DDBJ whole genome shotgun (WGS) entry which is preliminary data.</text>
</comment>
<evidence type="ECO:0000256" key="5">
    <source>
        <dbReference type="ARBA" id="ARBA00023136"/>
    </source>
</evidence>
<dbReference type="Proteomes" id="UP000288096">
    <property type="component" value="Unassembled WGS sequence"/>
</dbReference>
<keyword evidence="2" id="KW-0547">Nucleotide-binding</keyword>
<dbReference type="OrthoDB" id="5409226at2"/>
<protein>
    <recommendedName>
        <fullName evidence="7">Dynamin N-terminal domain-containing protein</fullName>
    </recommendedName>
</protein>
<dbReference type="RefSeq" id="WP_124328548.1">
    <property type="nucleotide sequence ID" value="NZ_BEXT01000001.1"/>
</dbReference>
<evidence type="ECO:0000313" key="8">
    <source>
        <dbReference type="EMBL" id="GBC61235.1"/>
    </source>
</evidence>
<name>A0A401FW89_9BACT</name>
<dbReference type="PANTHER" id="PTHR10465">
    <property type="entry name" value="TRANSMEMBRANE GTPASE FZO1"/>
    <property type="match status" value="1"/>
</dbReference>
<dbReference type="InterPro" id="IPR027094">
    <property type="entry name" value="Mitofusin_fam"/>
</dbReference>
<accession>A0A401FW89</accession>
<proteinExistence type="predicted"/>
<keyword evidence="6" id="KW-0175">Coiled coil</keyword>
<evidence type="ECO:0000256" key="3">
    <source>
        <dbReference type="ARBA" id="ARBA00022801"/>
    </source>
</evidence>
<reference evidence="9" key="2">
    <citation type="submission" date="2019-01" db="EMBL/GenBank/DDBJ databases">
        <title>Genome sequence of Desulfonema ishimotonii strain Tokyo 01.</title>
        <authorList>
            <person name="Fukui M."/>
        </authorList>
    </citation>
    <scope>NUCLEOTIDE SEQUENCE [LARGE SCALE GENOMIC DNA]</scope>
    <source>
        <strain evidence="9">Tokyo 01</strain>
    </source>
</reference>
<reference evidence="9" key="1">
    <citation type="submission" date="2017-11" db="EMBL/GenBank/DDBJ databases">
        <authorList>
            <person name="Watanabe M."/>
            <person name="Kojima H."/>
        </authorList>
    </citation>
    <scope>NUCLEOTIDE SEQUENCE [LARGE SCALE GENOMIC DNA]</scope>
    <source>
        <strain evidence="9">Tokyo 01</strain>
    </source>
</reference>
<dbReference type="InterPro" id="IPR045063">
    <property type="entry name" value="Dynamin_N"/>
</dbReference>
<feature type="coiled-coil region" evidence="6">
    <location>
        <begin position="713"/>
        <end position="740"/>
    </location>
</feature>
<keyword evidence="9" id="KW-1185">Reference proteome</keyword>